<dbReference type="Proteomes" id="UP000289738">
    <property type="component" value="Chromosome B01"/>
</dbReference>
<dbReference type="PANTHER" id="PTHR31973:SF195">
    <property type="entry name" value="MUDR FAMILY TRANSPOSASE"/>
    <property type="match status" value="1"/>
</dbReference>
<keyword evidence="3" id="KW-1185">Reference proteome</keyword>
<evidence type="ECO:0000313" key="2">
    <source>
        <dbReference type="EMBL" id="RYR29290.1"/>
    </source>
</evidence>
<name>A0A445ASD2_ARAHY</name>
<dbReference type="EMBL" id="SDMP01000011">
    <property type="protein sequence ID" value="RYR29290.1"/>
    <property type="molecule type" value="Genomic_DNA"/>
</dbReference>
<protein>
    <recommendedName>
        <fullName evidence="1">MULE transposase domain-containing protein</fullName>
    </recommendedName>
</protein>
<sequence length="124" mass="14275">MVAKEPLAAIEYETAYAYQGDELVQDIQDDNKNIVPLAFAIVEGETADAWHFFLSHLRTHVVNRDGIDLISDRHESISSAIARSNGAWQYLRAIHMFYIRHIASNFLRRFKEPYVQKLIVNIGE</sequence>
<gene>
    <name evidence="2" type="ORF">Ahy_B01g053658</name>
</gene>
<evidence type="ECO:0000313" key="3">
    <source>
        <dbReference type="Proteomes" id="UP000289738"/>
    </source>
</evidence>
<comment type="caution">
    <text evidence="2">The sequence shown here is derived from an EMBL/GenBank/DDBJ whole genome shotgun (WGS) entry which is preliminary data.</text>
</comment>
<accession>A0A445ASD2</accession>
<dbReference type="PANTHER" id="PTHR31973">
    <property type="entry name" value="POLYPROTEIN, PUTATIVE-RELATED"/>
    <property type="match status" value="1"/>
</dbReference>
<reference evidence="2 3" key="1">
    <citation type="submission" date="2019-01" db="EMBL/GenBank/DDBJ databases">
        <title>Sequencing of cultivated peanut Arachis hypogaea provides insights into genome evolution and oil improvement.</title>
        <authorList>
            <person name="Chen X."/>
        </authorList>
    </citation>
    <scope>NUCLEOTIDE SEQUENCE [LARGE SCALE GENOMIC DNA]</scope>
    <source>
        <strain evidence="3">cv. Fuhuasheng</strain>
        <tissue evidence="2">Leaves</tissue>
    </source>
</reference>
<dbReference type="AlphaFoldDB" id="A0A445ASD2"/>
<proteinExistence type="predicted"/>
<dbReference type="InterPro" id="IPR018289">
    <property type="entry name" value="MULE_transposase_dom"/>
</dbReference>
<evidence type="ECO:0000259" key="1">
    <source>
        <dbReference type="Pfam" id="PF10551"/>
    </source>
</evidence>
<organism evidence="2 3">
    <name type="scientific">Arachis hypogaea</name>
    <name type="common">Peanut</name>
    <dbReference type="NCBI Taxonomy" id="3818"/>
    <lineage>
        <taxon>Eukaryota</taxon>
        <taxon>Viridiplantae</taxon>
        <taxon>Streptophyta</taxon>
        <taxon>Embryophyta</taxon>
        <taxon>Tracheophyta</taxon>
        <taxon>Spermatophyta</taxon>
        <taxon>Magnoliopsida</taxon>
        <taxon>eudicotyledons</taxon>
        <taxon>Gunneridae</taxon>
        <taxon>Pentapetalae</taxon>
        <taxon>rosids</taxon>
        <taxon>fabids</taxon>
        <taxon>Fabales</taxon>
        <taxon>Fabaceae</taxon>
        <taxon>Papilionoideae</taxon>
        <taxon>50 kb inversion clade</taxon>
        <taxon>dalbergioids sensu lato</taxon>
        <taxon>Dalbergieae</taxon>
        <taxon>Pterocarpus clade</taxon>
        <taxon>Arachis</taxon>
    </lineage>
</organism>
<feature type="domain" description="MULE transposase" evidence="1">
    <location>
        <begin position="27"/>
        <end position="89"/>
    </location>
</feature>
<dbReference type="Pfam" id="PF10551">
    <property type="entry name" value="MULE"/>
    <property type="match status" value="1"/>
</dbReference>